<gene>
    <name evidence="2" type="ORF">CPELLU_LOCUS12112</name>
</gene>
<organism evidence="2 3">
    <name type="scientific">Cetraspora pellucida</name>
    <dbReference type="NCBI Taxonomy" id="1433469"/>
    <lineage>
        <taxon>Eukaryota</taxon>
        <taxon>Fungi</taxon>
        <taxon>Fungi incertae sedis</taxon>
        <taxon>Mucoromycota</taxon>
        <taxon>Glomeromycotina</taxon>
        <taxon>Glomeromycetes</taxon>
        <taxon>Diversisporales</taxon>
        <taxon>Gigasporaceae</taxon>
        <taxon>Cetraspora</taxon>
    </lineage>
</organism>
<feature type="transmembrane region" description="Helical" evidence="1">
    <location>
        <begin position="82"/>
        <end position="103"/>
    </location>
</feature>
<evidence type="ECO:0000313" key="2">
    <source>
        <dbReference type="EMBL" id="CAG8706615.1"/>
    </source>
</evidence>
<name>A0A9N9N6H7_9GLOM</name>
<comment type="caution">
    <text evidence="2">The sequence shown here is derived from an EMBL/GenBank/DDBJ whole genome shotgun (WGS) entry which is preliminary data.</text>
</comment>
<reference evidence="2" key="1">
    <citation type="submission" date="2021-06" db="EMBL/GenBank/DDBJ databases">
        <authorList>
            <person name="Kallberg Y."/>
            <person name="Tangrot J."/>
            <person name="Rosling A."/>
        </authorList>
    </citation>
    <scope>NUCLEOTIDE SEQUENCE</scope>
    <source>
        <strain evidence="2">FL966</strain>
    </source>
</reference>
<evidence type="ECO:0000313" key="3">
    <source>
        <dbReference type="Proteomes" id="UP000789759"/>
    </source>
</evidence>
<evidence type="ECO:0000256" key="1">
    <source>
        <dbReference type="SAM" id="Phobius"/>
    </source>
</evidence>
<keyword evidence="1" id="KW-0472">Membrane</keyword>
<accession>A0A9N9N6H7</accession>
<dbReference type="OrthoDB" id="10558395at2759"/>
<dbReference type="AlphaFoldDB" id="A0A9N9N6H7"/>
<keyword evidence="1" id="KW-1133">Transmembrane helix</keyword>
<protein>
    <submittedName>
        <fullName evidence="2">1067_t:CDS:1</fullName>
    </submittedName>
</protein>
<sequence length="182" mass="21219">MSLSNSKSPICEQNELLEDLKRKLDNIECFLDGKHERKHLLKRLINNNHEHKEETNFTDFIDFYKNTWLDSVQKGVNYGNSVFPVIGGAVGGLLAFGAGYLSFGTELKDQFEIDVKDETYRQMGLKNPEIENEDNFNWFREEVTNTMLNYSSLLTIEDGINNLKEYKNSENFKYLVNREAMR</sequence>
<keyword evidence="3" id="KW-1185">Reference proteome</keyword>
<feature type="non-terminal residue" evidence="2">
    <location>
        <position position="182"/>
    </location>
</feature>
<keyword evidence="1" id="KW-0812">Transmembrane</keyword>
<dbReference type="EMBL" id="CAJVQA010011367">
    <property type="protein sequence ID" value="CAG8706615.1"/>
    <property type="molecule type" value="Genomic_DNA"/>
</dbReference>
<proteinExistence type="predicted"/>
<dbReference type="Proteomes" id="UP000789759">
    <property type="component" value="Unassembled WGS sequence"/>
</dbReference>